<dbReference type="AlphaFoldDB" id="A0AAW5F3T8"/>
<accession>A0AAW5F3T8</accession>
<gene>
    <name evidence="2" type="ORF">K5I21_10140</name>
    <name evidence="3" type="ORF">PM006_14395</name>
</gene>
<dbReference type="EMBL" id="JAINVB010000001">
    <property type="protein sequence ID" value="MCK0086220.1"/>
    <property type="molecule type" value="Genomic_DNA"/>
</dbReference>
<dbReference type="RefSeq" id="WP_021641765.1">
    <property type="nucleotide sequence ID" value="NZ_CABHNX010000216.1"/>
</dbReference>
<protein>
    <recommendedName>
        <fullName evidence="5">Cysteine-rich VLP domain-containing protein</fullName>
    </recommendedName>
</protein>
<feature type="compositionally biased region" description="Basic and acidic residues" evidence="1">
    <location>
        <begin position="1"/>
        <end position="13"/>
    </location>
</feature>
<dbReference type="GeneID" id="57970644"/>
<feature type="region of interest" description="Disordered" evidence="1">
    <location>
        <begin position="1"/>
        <end position="27"/>
    </location>
</feature>
<evidence type="ECO:0000256" key="1">
    <source>
        <dbReference type="SAM" id="MobiDB-lite"/>
    </source>
</evidence>
<name>A0AAW5F3T8_CLOSY</name>
<evidence type="ECO:0000313" key="4">
    <source>
        <dbReference type="Proteomes" id="UP001203136"/>
    </source>
</evidence>
<proteinExistence type="predicted"/>
<organism evidence="2 4">
    <name type="scientific">Clostridium symbiosum</name>
    <name type="common">Bacteroides symbiosus</name>
    <dbReference type="NCBI Taxonomy" id="1512"/>
    <lineage>
        <taxon>Bacteria</taxon>
        <taxon>Bacillati</taxon>
        <taxon>Bacillota</taxon>
        <taxon>Clostridia</taxon>
        <taxon>Lachnospirales</taxon>
        <taxon>Lachnospiraceae</taxon>
        <taxon>Otoolea</taxon>
    </lineage>
</organism>
<evidence type="ECO:0000313" key="3">
    <source>
        <dbReference type="EMBL" id="MDB2001394.1"/>
    </source>
</evidence>
<evidence type="ECO:0008006" key="5">
    <source>
        <dbReference type="Google" id="ProtNLM"/>
    </source>
</evidence>
<dbReference type="Proteomes" id="UP001203136">
    <property type="component" value="Unassembled WGS sequence"/>
</dbReference>
<dbReference type="Proteomes" id="UP001300871">
    <property type="component" value="Unassembled WGS sequence"/>
</dbReference>
<reference evidence="2" key="1">
    <citation type="journal article" date="2022" name="Cell Host Microbe">
        <title>Colonization of the live biotherapeutic product VE303 and modulation of the microbiota and metabolites in healthy volunteers.</title>
        <authorList>
            <person name="Dsouza M."/>
            <person name="Menon R."/>
            <person name="Crossette E."/>
            <person name="Bhattarai S.K."/>
            <person name="Schneider J."/>
            <person name="Kim Y.G."/>
            <person name="Reddy S."/>
            <person name="Caballero S."/>
            <person name="Felix C."/>
            <person name="Cornacchione L."/>
            <person name="Hendrickson J."/>
            <person name="Watson A.R."/>
            <person name="Minot S.S."/>
            <person name="Greenfield N."/>
            <person name="Schopf L."/>
            <person name="Szabady R."/>
            <person name="Patarroyo J."/>
            <person name="Smith W."/>
            <person name="Harrison P."/>
            <person name="Kuijper E.J."/>
            <person name="Kelly C.P."/>
            <person name="Olle B."/>
            <person name="Bobilev D."/>
            <person name="Silber J.L."/>
            <person name="Bucci V."/>
            <person name="Roberts B."/>
            <person name="Faith J."/>
            <person name="Norman J.M."/>
        </authorList>
    </citation>
    <scope>NUCLEOTIDE SEQUENCE</scope>
    <source>
        <strain evidence="2">VE303-04</strain>
    </source>
</reference>
<comment type="caution">
    <text evidence="2">The sequence shown here is derived from an EMBL/GenBank/DDBJ whole genome shotgun (WGS) entry which is preliminary data.</text>
</comment>
<evidence type="ECO:0000313" key="2">
    <source>
        <dbReference type="EMBL" id="MCK0086220.1"/>
    </source>
</evidence>
<dbReference type="EMBL" id="JAQLGM010000038">
    <property type="protein sequence ID" value="MDB2001394.1"/>
    <property type="molecule type" value="Genomic_DNA"/>
</dbReference>
<reference evidence="3" key="2">
    <citation type="submission" date="2023-01" db="EMBL/GenBank/DDBJ databases">
        <title>Human gut microbiome strain richness.</title>
        <authorList>
            <person name="Chen-Liaw A."/>
        </authorList>
    </citation>
    <scope>NUCLEOTIDE SEQUENCE</scope>
    <source>
        <strain evidence="3">B1_m1001713B170214d0_201011</strain>
    </source>
</reference>
<sequence>MTEKKLKKSKTDTEPQYMKDSAKGTEITPQTNLNPNCPCKRDCIRHGNCNECRAVHEAEGKYPTCCQRIADRKKRQKKGSA</sequence>